<feature type="compositionally biased region" description="Low complexity" evidence="1">
    <location>
        <begin position="7"/>
        <end position="19"/>
    </location>
</feature>
<dbReference type="EMBL" id="JACHIW010000005">
    <property type="protein sequence ID" value="MBB5160048.1"/>
    <property type="molecule type" value="Genomic_DNA"/>
</dbReference>
<dbReference type="AlphaFoldDB" id="A0A840QK96"/>
<dbReference type="RefSeq" id="WP_184733230.1">
    <property type="nucleotide sequence ID" value="NZ_JACHIW010000005.1"/>
</dbReference>
<name>A0A840QK96_9PSEU</name>
<proteinExistence type="predicted"/>
<feature type="region of interest" description="Disordered" evidence="1">
    <location>
        <begin position="1"/>
        <end position="27"/>
    </location>
</feature>
<evidence type="ECO:0000313" key="3">
    <source>
        <dbReference type="Proteomes" id="UP000584374"/>
    </source>
</evidence>
<comment type="caution">
    <text evidence="2">The sequence shown here is derived from an EMBL/GenBank/DDBJ whole genome shotgun (WGS) entry which is preliminary data.</text>
</comment>
<keyword evidence="3" id="KW-1185">Reference proteome</keyword>
<evidence type="ECO:0000256" key="1">
    <source>
        <dbReference type="SAM" id="MobiDB-lite"/>
    </source>
</evidence>
<protein>
    <submittedName>
        <fullName evidence="2">Uncharacterized protein</fullName>
    </submittedName>
</protein>
<accession>A0A840QK96</accession>
<gene>
    <name evidence="2" type="ORF">BJ970_007649</name>
</gene>
<dbReference type="Proteomes" id="UP000584374">
    <property type="component" value="Unassembled WGS sequence"/>
</dbReference>
<sequence>MKALQLAGAPSAWGGAPSARVSRREDAEQYSAQGLELPIENVVLNSVAADELPVAGHDGIAPLIVGHRLLHGTWLLVIAADACE</sequence>
<organism evidence="2 3">
    <name type="scientific">Saccharopolyspora phatthalungensis</name>
    <dbReference type="NCBI Taxonomy" id="664693"/>
    <lineage>
        <taxon>Bacteria</taxon>
        <taxon>Bacillati</taxon>
        <taxon>Actinomycetota</taxon>
        <taxon>Actinomycetes</taxon>
        <taxon>Pseudonocardiales</taxon>
        <taxon>Pseudonocardiaceae</taxon>
        <taxon>Saccharopolyspora</taxon>
    </lineage>
</organism>
<reference evidence="2 3" key="1">
    <citation type="submission" date="2020-08" db="EMBL/GenBank/DDBJ databases">
        <title>Sequencing the genomes of 1000 actinobacteria strains.</title>
        <authorList>
            <person name="Klenk H.-P."/>
        </authorList>
    </citation>
    <scope>NUCLEOTIDE SEQUENCE [LARGE SCALE GENOMIC DNA]</scope>
    <source>
        <strain evidence="2 3">DSM 45584</strain>
    </source>
</reference>
<evidence type="ECO:0000313" key="2">
    <source>
        <dbReference type="EMBL" id="MBB5160048.1"/>
    </source>
</evidence>